<dbReference type="Gene3D" id="1.20.1260.10">
    <property type="match status" value="1"/>
</dbReference>
<reference evidence="2" key="1">
    <citation type="submission" date="2023-05" db="EMBL/GenBank/DDBJ databases">
        <title>Anaerotaeda fermentans gen. nov., sp. nov., a novel anaerobic planctomycete of the new family within the order Sedimentisphaerales isolated from Taman Peninsula, Russia.</title>
        <authorList>
            <person name="Khomyakova M.A."/>
            <person name="Merkel A.Y."/>
            <person name="Slobodkin A.I."/>
        </authorList>
    </citation>
    <scope>NUCLEOTIDE SEQUENCE</scope>
    <source>
        <strain evidence="2">M17dextr</strain>
    </source>
</reference>
<gene>
    <name evidence="2" type="ORF">QJ522_16265</name>
</gene>
<evidence type="ECO:0000313" key="2">
    <source>
        <dbReference type="EMBL" id="MDI6450613.1"/>
    </source>
</evidence>
<dbReference type="InterPro" id="IPR009078">
    <property type="entry name" value="Ferritin-like_SF"/>
</dbReference>
<dbReference type="Proteomes" id="UP001431776">
    <property type="component" value="Unassembled WGS sequence"/>
</dbReference>
<dbReference type="InterPro" id="IPR003251">
    <property type="entry name" value="Rr_diiron-bd_dom"/>
</dbReference>
<dbReference type="PANTHER" id="PTHR33531:SF10">
    <property type="entry name" value="BLR7895 PROTEIN"/>
    <property type="match status" value="1"/>
</dbReference>
<protein>
    <submittedName>
        <fullName evidence="2">Ferritin family protein</fullName>
    </submittedName>
</protein>
<accession>A0AAW6U618</accession>
<keyword evidence="3" id="KW-1185">Reference proteome</keyword>
<dbReference type="GO" id="GO:0046872">
    <property type="term" value="F:metal ion binding"/>
    <property type="evidence" value="ECO:0007669"/>
    <property type="project" value="InterPro"/>
</dbReference>
<dbReference type="PANTHER" id="PTHR33531">
    <property type="entry name" value="RUBRERYTHRIN SUBFAMILY"/>
    <property type="match status" value="1"/>
</dbReference>
<dbReference type="AlphaFoldDB" id="A0AAW6U618"/>
<feature type="domain" description="Rubrerythrin diiron-binding" evidence="1">
    <location>
        <begin position="95"/>
        <end position="149"/>
    </location>
</feature>
<dbReference type="EMBL" id="JASCXX010000022">
    <property type="protein sequence ID" value="MDI6450613.1"/>
    <property type="molecule type" value="Genomic_DNA"/>
</dbReference>
<feature type="domain" description="Rubrerythrin diiron-binding" evidence="1">
    <location>
        <begin position="12"/>
        <end position="59"/>
    </location>
</feature>
<sequence length="153" mass="17028">MGERFESVGAALDFAIGNEVEAHAFYRELAARTDVAAMRRVFEEFAAEELGHKAKLEAVQRGSRSVGAMNERVQSLGLADYLVESPPQAQMTYAEALILAMKKEKAAYRLYLDLAAAVDAGELAELFRSLAAEEARHKLRFEIEYDDVVLKEN</sequence>
<organism evidence="2 3">
    <name type="scientific">Anaerobaca lacustris</name>
    <dbReference type="NCBI Taxonomy" id="3044600"/>
    <lineage>
        <taxon>Bacteria</taxon>
        <taxon>Pseudomonadati</taxon>
        <taxon>Planctomycetota</taxon>
        <taxon>Phycisphaerae</taxon>
        <taxon>Sedimentisphaerales</taxon>
        <taxon>Anaerobacaceae</taxon>
        <taxon>Anaerobaca</taxon>
    </lineage>
</organism>
<dbReference type="Pfam" id="PF02915">
    <property type="entry name" value="Rubrerythrin"/>
    <property type="match status" value="2"/>
</dbReference>
<name>A0AAW6U618_9BACT</name>
<proteinExistence type="predicted"/>
<dbReference type="InterPro" id="IPR012347">
    <property type="entry name" value="Ferritin-like"/>
</dbReference>
<dbReference type="GO" id="GO:0016491">
    <property type="term" value="F:oxidoreductase activity"/>
    <property type="evidence" value="ECO:0007669"/>
    <property type="project" value="InterPro"/>
</dbReference>
<comment type="caution">
    <text evidence="2">The sequence shown here is derived from an EMBL/GenBank/DDBJ whole genome shotgun (WGS) entry which is preliminary data.</text>
</comment>
<dbReference type="CDD" id="cd01045">
    <property type="entry name" value="Ferritin_like_AB"/>
    <property type="match status" value="1"/>
</dbReference>
<dbReference type="SUPFAM" id="SSF47240">
    <property type="entry name" value="Ferritin-like"/>
    <property type="match status" value="1"/>
</dbReference>
<evidence type="ECO:0000259" key="1">
    <source>
        <dbReference type="Pfam" id="PF02915"/>
    </source>
</evidence>
<dbReference type="RefSeq" id="WP_349246023.1">
    <property type="nucleotide sequence ID" value="NZ_JASCXX010000022.1"/>
</dbReference>
<evidence type="ECO:0000313" key="3">
    <source>
        <dbReference type="Proteomes" id="UP001431776"/>
    </source>
</evidence>